<dbReference type="InterPro" id="IPR002225">
    <property type="entry name" value="3Beta_OHSteriod_DH/Estase"/>
</dbReference>
<feature type="domain" description="3-beta hydroxysteroid dehydrogenase/isomerase" evidence="3">
    <location>
        <begin position="12"/>
        <end position="287"/>
    </location>
</feature>
<dbReference type="AlphaFoldDB" id="A0AAJ0B9F6"/>
<comment type="caution">
    <text evidence="4">The sequence shown here is derived from an EMBL/GenBank/DDBJ whole genome shotgun (WGS) entry which is preliminary data.</text>
</comment>
<dbReference type="GO" id="GO:0006694">
    <property type="term" value="P:steroid biosynthetic process"/>
    <property type="evidence" value="ECO:0007669"/>
    <property type="project" value="InterPro"/>
</dbReference>
<dbReference type="InterPro" id="IPR050177">
    <property type="entry name" value="Lipid_A_modif_metabolic_enz"/>
</dbReference>
<evidence type="ECO:0000313" key="5">
    <source>
        <dbReference type="Proteomes" id="UP001239445"/>
    </source>
</evidence>
<protein>
    <submittedName>
        <fullName evidence="4">NAD(P)-binding protein</fullName>
    </submittedName>
</protein>
<dbReference type="Proteomes" id="UP001239445">
    <property type="component" value="Unassembled WGS sequence"/>
</dbReference>
<organism evidence="4 5">
    <name type="scientific">Echria macrotheca</name>
    <dbReference type="NCBI Taxonomy" id="438768"/>
    <lineage>
        <taxon>Eukaryota</taxon>
        <taxon>Fungi</taxon>
        <taxon>Dikarya</taxon>
        <taxon>Ascomycota</taxon>
        <taxon>Pezizomycotina</taxon>
        <taxon>Sordariomycetes</taxon>
        <taxon>Sordariomycetidae</taxon>
        <taxon>Sordariales</taxon>
        <taxon>Schizotheciaceae</taxon>
        <taxon>Echria</taxon>
    </lineage>
</organism>
<dbReference type="Pfam" id="PF01073">
    <property type="entry name" value="3Beta_HSD"/>
    <property type="match status" value="1"/>
</dbReference>
<dbReference type="EMBL" id="MU839839">
    <property type="protein sequence ID" value="KAK1752617.1"/>
    <property type="molecule type" value="Genomic_DNA"/>
</dbReference>
<keyword evidence="5" id="KW-1185">Reference proteome</keyword>
<dbReference type="PANTHER" id="PTHR43245:SF51">
    <property type="entry name" value="SHORT CHAIN DEHYDROGENASE_REDUCTASE FAMILY 42E, MEMBER 2"/>
    <property type="match status" value="1"/>
</dbReference>
<dbReference type="PANTHER" id="PTHR43245">
    <property type="entry name" value="BIFUNCTIONAL POLYMYXIN RESISTANCE PROTEIN ARNA"/>
    <property type="match status" value="1"/>
</dbReference>
<dbReference type="GO" id="GO:0016616">
    <property type="term" value="F:oxidoreductase activity, acting on the CH-OH group of donors, NAD or NADP as acceptor"/>
    <property type="evidence" value="ECO:0007669"/>
    <property type="project" value="InterPro"/>
</dbReference>
<keyword evidence="2" id="KW-0560">Oxidoreductase</keyword>
<proteinExistence type="inferred from homology"/>
<reference evidence="4" key="1">
    <citation type="submission" date="2023-06" db="EMBL/GenBank/DDBJ databases">
        <title>Genome-scale phylogeny and comparative genomics of the fungal order Sordariales.</title>
        <authorList>
            <consortium name="Lawrence Berkeley National Laboratory"/>
            <person name="Hensen N."/>
            <person name="Bonometti L."/>
            <person name="Westerberg I."/>
            <person name="Brannstrom I.O."/>
            <person name="Guillou S."/>
            <person name="Cros-Aarteil S."/>
            <person name="Calhoun S."/>
            <person name="Haridas S."/>
            <person name="Kuo A."/>
            <person name="Mondo S."/>
            <person name="Pangilinan J."/>
            <person name="Riley R."/>
            <person name="Labutti K."/>
            <person name="Andreopoulos B."/>
            <person name="Lipzen A."/>
            <person name="Chen C."/>
            <person name="Yanf M."/>
            <person name="Daum C."/>
            <person name="Ng V."/>
            <person name="Clum A."/>
            <person name="Steindorff A."/>
            <person name="Ohm R."/>
            <person name="Martin F."/>
            <person name="Silar P."/>
            <person name="Natvig D."/>
            <person name="Lalanne C."/>
            <person name="Gautier V."/>
            <person name="Ament-Velasquez S.L."/>
            <person name="Kruys A."/>
            <person name="Hutchinson M.I."/>
            <person name="Powell A.J."/>
            <person name="Barry K."/>
            <person name="Miller A.N."/>
            <person name="Grigoriev I.V."/>
            <person name="Debuchy R."/>
            <person name="Gladieux P."/>
            <person name="Thoren M.H."/>
            <person name="Johannesson H."/>
        </authorList>
    </citation>
    <scope>NUCLEOTIDE SEQUENCE</scope>
    <source>
        <strain evidence="4">PSN4</strain>
    </source>
</reference>
<accession>A0AAJ0B9F6</accession>
<dbReference type="InterPro" id="IPR036291">
    <property type="entry name" value="NAD(P)-bd_dom_sf"/>
</dbReference>
<evidence type="ECO:0000259" key="3">
    <source>
        <dbReference type="Pfam" id="PF01073"/>
    </source>
</evidence>
<comment type="similarity">
    <text evidence="1">Belongs to the 3-beta-HSD family.</text>
</comment>
<evidence type="ECO:0000256" key="2">
    <source>
        <dbReference type="ARBA" id="ARBA00023002"/>
    </source>
</evidence>
<dbReference type="Gene3D" id="3.40.50.720">
    <property type="entry name" value="NAD(P)-binding Rossmann-like Domain"/>
    <property type="match status" value="1"/>
</dbReference>
<evidence type="ECO:0000256" key="1">
    <source>
        <dbReference type="ARBA" id="ARBA00009219"/>
    </source>
</evidence>
<sequence length="380" mass="41635">MTSTNTELGSVAVIGGCGFLGHHIVKDLLTDSTVTSVSVMSRSPHKNRFDDVDPRVSYSAGDITIASDVDSFISRTKPDVVINTASPVAYIDHEHAPSYEHVNVLGNENLLRASRAVGTVKAYIYTSSGPIIAGSGGAYDQADETYPTLAQTSKSGSGGDDPYHLAKARGDALVLGANDPSEGGMRTATIRPTAMYGEGDRQMIANLLEVHRQRNQTVWLGDNTALMDSVYVGSVARAHVLAARRLVASRCASYSGPKVDGEAFNITDDAPLPPWSFFRLFWIEMGDTTPLSKVWMIPNAVTLAMAEFAEWWTWTFSWGKARPKVLIKERIEFLLYTRTYSIQKARERLGYEPVLPMAEAVRRAVKWAVQEWPEGSEISV</sequence>
<evidence type="ECO:0000313" key="4">
    <source>
        <dbReference type="EMBL" id="KAK1752617.1"/>
    </source>
</evidence>
<dbReference type="SUPFAM" id="SSF51735">
    <property type="entry name" value="NAD(P)-binding Rossmann-fold domains"/>
    <property type="match status" value="1"/>
</dbReference>
<gene>
    <name evidence="4" type="ORF">QBC47DRAFT_432210</name>
</gene>
<name>A0AAJ0B9F6_9PEZI</name>